<evidence type="ECO:0000313" key="13">
    <source>
        <dbReference type="EMBL" id="KAG7194735.1"/>
    </source>
</evidence>
<dbReference type="RefSeq" id="XP_043050282.1">
    <property type="nucleotide sequence ID" value="XM_043195085.1"/>
</dbReference>
<dbReference type="Proteomes" id="UP000790833">
    <property type="component" value="Unassembled WGS sequence"/>
</dbReference>
<keyword evidence="8" id="KW-0342">GTP-binding</keyword>
<evidence type="ECO:0000256" key="6">
    <source>
        <dbReference type="ARBA" id="ARBA00022824"/>
    </source>
</evidence>
<dbReference type="GO" id="GO:0005789">
    <property type="term" value="C:endoplasmic reticulum membrane"/>
    <property type="evidence" value="ECO:0007669"/>
    <property type="project" value="UniProtKB-SubCell"/>
</dbReference>
<dbReference type="SUPFAM" id="SSF52540">
    <property type="entry name" value="P-loop containing nucleoside triphosphate hydrolases"/>
    <property type="match status" value="1"/>
</dbReference>
<protein>
    <recommendedName>
        <fullName evidence="3">Signal recognition particle receptor subunit beta</fullName>
    </recommendedName>
</protein>
<evidence type="ECO:0000256" key="1">
    <source>
        <dbReference type="ARBA" id="ARBA00004389"/>
    </source>
</evidence>
<evidence type="ECO:0000256" key="8">
    <source>
        <dbReference type="ARBA" id="ARBA00023134"/>
    </source>
</evidence>
<gene>
    <name evidence="13" type="ORF">KQ657_004414</name>
</gene>
<keyword evidence="4 12" id="KW-0812">Transmembrane</keyword>
<evidence type="ECO:0000256" key="9">
    <source>
        <dbReference type="ARBA" id="ARBA00023136"/>
    </source>
</evidence>
<keyword evidence="10" id="KW-0675">Receptor</keyword>
<evidence type="ECO:0000256" key="11">
    <source>
        <dbReference type="SAM" id="MobiDB-lite"/>
    </source>
</evidence>
<name>A0A9P7VBH3_9ASCO</name>
<evidence type="ECO:0000256" key="7">
    <source>
        <dbReference type="ARBA" id="ARBA00022989"/>
    </source>
</evidence>
<keyword evidence="5" id="KW-0547">Nucleotide-binding</keyword>
<keyword evidence="14" id="KW-1185">Reference proteome</keyword>
<feature type="region of interest" description="Disordered" evidence="11">
    <location>
        <begin position="221"/>
        <end position="247"/>
    </location>
</feature>
<evidence type="ECO:0000256" key="4">
    <source>
        <dbReference type="ARBA" id="ARBA00022692"/>
    </source>
</evidence>
<reference evidence="13" key="1">
    <citation type="submission" date="2021-03" db="EMBL/GenBank/DDBJ databases">
        <authorList>
            <person name="Palmer J.M."/>
        </authorList>
    </citation>
    <scope>NUCLEOTIDE SEQUENCE</scope>
    <source>
        <strain evidence="13">ARV_011</strain>
    </source>
</reference>
<dbReference type="OrthoDB" id="41266at2759"/>
<feature type="compositionally biased region" description="Acidic residues" evidence="11">
    <location>
        <begin position="231"/>
        <end position="240"/>
    </location>
</feature>
<dbReference type="Gene3D" id="3.40.50.300">
    <property type="entry name" value="P-loop containing nucleotide triphosphate hydrolases"/>
    <property type="match status" value="1"/>
</dbReference>
<comment type="similarity">
    <text evidence="2">Belongs to the SRP receptor beta subunit family.</text>
</comment>
<evidence type="ECO:0000256" key="3">
    <source>
        <dbReference type="ARBA" id="ARBA00020256"/>
    </source>
</evidence>
<keyword evidence="6" id="KW-0256">Endoplasmic reticulum</keyword>
<evidence type="ECO:0000313" key="14">
    <source>
        <dbReference type="Proteomes" id="UP000790833"/>
    </source>
</evidence>
<evidence type="ECO:0000256" key="12">
    <source>
        <dbReference type="SAM" id="Phobius"/>
    </source>
</evidence>
<sequence length="299" mass="33617">MDSVQLVFVAVFIGLISAVGVLFFQQRRISHSSGSKSPFNKPSFLILGLSNSGKTALYYKIVQASCSNDEFAEEKVKESRSEIVSTVSSIEPNITTLRFPIAHDKINIPYQVIDYPGHLKLTSLLNKLMIEQITLKKIRGIMYVIDLSSLVLNNEETVQLMARQLFQLLSKTERLPTGIDFCFAVNKQDLFDAKPVFKVRELLETELNKIIHSELEAKTQNASGITNNVEGNDDNDDEDGNGSGNSESVRDLWVSILGRPENTFRFDMLEGNMDFLGGSVLKNKVDAWENWFDEKLVNN</sequence>
<dbReference type="InterPro" id="IPR027417">
    <property type="entry name" value="P-loop_NTPase"/>
</dbReference>
<dbReference type="AlphaFoldDB" id="A0A9P7VBH3"/>
<evidence type="ECO:0000256" key="10">
    <source>
        <dbReference type="ARBA" id="ARBA00023170"/>
    </source>
</evidence>
<keyword evidence="9 12" id="KW-0472">Membrane</keyword>
<dbReference type="EMBL" id="JAHMUF010000006">
    <property type="protein sequence ID" value="KAG7194735.1"/>
    <property type="molecule type" value="Genomic_DNA"/>
</dbReference>
<keyword evidence="7 12" id="KW-1133">Transmembrane helix</keyword>
<accession>A0A9P7VBH3</accession>
<evidence type="ECO:0000256" key="2">
    <source>
        <dbReference type="ARBA" id="ARBA00005619"/>
    </source>
</evidence>
<dbReference type="GeneID" id="66117788"/>
<dbReference type="GO" id="GO:0005525">
    <property type="term" value="F:GTP binding"/>
    <property type="evidence" value="ECO:0007669"/>
    <property type="project" value="UniProtKB-KW"/>
</dbReference>
<proteinExistence type="inferred from homology"/>
<comment type="caution">
    <text evidence="13">The sequence shown here is derived from an EMBL/GenBank/DDBJ whole genome shotgun (WGS) entry which is preliminary data.</text>
</comment>
<evidence type="ECO:0000256" key="5">
    <source>
        <dbReference type="ARBA" id="ARBA00022741"/>
    </source>
</evidence>
<organism evidence="13 14">
    <name type="scientific">Scheffersomyces spartinae</name>
    <dbReference type="NCBI Taxonomy" id="45513"/>
    <lineage>
        <taxon>Eukaryota</taxon>
        <taxon>Fungi</taxon>
        <taxon>Dikarya</taxon>
        <taxon>Ascomycota</taxon>
        <taxon>Saccharomycotina</taxon>
        <taxon>Pichiomycetes</taxon>
        <taxon>Debaryomycetaceae</taxon>
        <taxon>Scheffersomyces</taxon>
    </lineage>
</organism>
<dbReference type="InterPro" id="IPR019009">
    <property type="entry name" value="SRP_receptor_beta_su"/>
</dbReference>
<feature type="transmembrane region" description="Helical" evidence="12">
    <location>
        <begin position="6"/>
        <end position="24"/>
    </location>
</feature>
<comment type="subcellular location">
    <subcellularLocation>
        <location evidence="1">Endoplasmic reticulum membrane</location>
        <topology evidence="1">Single-pass membrane protein</topology>
    </subcellularLocation>
</comment>
<dbReference type="Pfam" id="PF09439">
    <property type="entry name" value="SRPRB"/>
    <property type="match status" value="1"/>
</dbReference>